<organism evidence="3 4">
    <name type="scientific">Pseudonocardia hierapolitana</name>
    <dbReference type="NCBI Taxonomy" id="1128676"/>
    <lineage>
        <taxon>Bacteria</taxon>
        <taxon>Bacillati</taxon>
        <taxon>Actinomycetota</taxon>
        <taxon>Actinomycetes</taxon>
        <taxon>Pseudonocardiales</taxon>
        <taxon>Pseudonocardiaceae</taxon>
        <taxon>Pseudonocardia</taxon>
    </lineage>
</organism>
<dbReference type="InterPro" id="IPR041223">
    <property type="entry name" value="ApeA_NTD"/>
</dbReference>
<dbReference type="InterPro" id="IPR041229">
    <property type="entry name" value="HEPN_Apea"/>
</dbReference>
<keyword evidence="4" id="KW-1185">Reference proteome</keyword>
<evidence type="ECO:0000259" key="1">
    <source>
        <dbReference type="Pfam" id="PF18739"/>
    </source>
</evidence>
<dbReference type="Pfam" id="PF18862">
    <property type="entry name" value="ApeA_NTD1"/>
    <property type="match status" value="1"/>
</dbReference>
<dbReference type="Proteomes" id="UP000321261">
    <property type="component" value="Unassembled WGS sequence"/>
</dbReference>
<evidence type="ECO:0000313" key="3">
    <source>
        <dbReference type="EMBL" id="TWF80047.1"/>
    </source>
</evidence>
<reference evidence="3 4" key="1">
    <citation type="submission" date="2019-06" db="EMBL/GenBank/DDBJ databases">
        <title>Sequencing the genomes of 1000 actinobacteria strains.</title>
        <authorList>
            <person name="Klenk H.-P."/>
        </authorList>
    </citation>
    <scope>NUCLEOTIDE SEQUENCE [LARGE SCALE GENOMIC DNA]</scope>
    <source>
        <strain evidence="3 4">DSM 45671</strain>
    </source>
</reference>
<dbReference type="AlphaFoldDB" id="A0A561SYU8"/>
<evidence type="ECO:0000313" key="4">
    <source>
        <dbReference type="Proteomes" id="UP000321261"/>
    </source>
</evidence>
<comment type="caution">
    <text evidence="3">The sequence shown here is derived from an EMBL/GenBank/DDBJ whole genome shotgun (WGS) entry which is preliminary data.</text>
</comment>
<evidence type="ECO:0000259" key="2">
    <source>
        <dbReference type="Pfam" id="PF18862"/>
    </source>
</evidence>
<protein>
    <submittedName>
        <fullName evidence="3">Uncharacterized protein</fullName>
    </submittedName>
</protein>
<feature type="domain" description="ApeA N-terminal" evidence="2">
    <location>
        <begin position="7"/>
        <end position="292"/>
    </location>
</feature>
<feature type="domain" description="Apea-like HEPN" evidence="1">
    <location>
        <begin position="323"/>
        <end position="454"/>
    </location>
</feature>
<gene>
    <name evidence="3" type="ORF">FHX44_115984</name>
</gene>
<dbReference type="EMBL" id="VIWU01000001">
    <property type="protein sequence ID" value="TWF80047.1"/>
    <property type="molecule type" value="Genomic_DNA"/>
</dbReference>
<name>A0A561SYU8_9PSEU</name>
<proteinExistence type="predicted"/>
<dbReference type="Pfam" id="PF18739">
    <property type="entry name" value="HEPN_Apea"/>
    <property type="match status" value="1"/>
</dbReference>
<dbReference type="RefSeq" id="WP_170309092.1">
    <property type="nucleotide sequence ID" value="NZ_VIWU01000001.1"/>
</dbReference>
<sequence>MRDRTLEGYWWLPGREDTKIAGILTYDGTDPSLRLLGAFRNESAPDSLPVEPVVSAPLIRGACDGTAVTLLDCRQVQFRNKLGVTDGWRQTLHARLMLVGGIWLDEADEEFFDKIVMGIDHLLPWSNQSGLVRAFEQVNDRSSSVTVSWKPAEALTAHVGDASIQLRLRGVTNEAAHADRTVESLAERADLAVTVPEPRSAWTLIDQWTKPLQDLLTLAADTPCGLHDITLIRTDPPQQSPPDAEAPQGHPVKVEAYFAPLYRAKPDSKAVADHQALFTLKDISFADLLPTWFEMVDRLGPVIGMLLGQRYMARSFMENRLITAVAAAEGLHRRLLPDQTYVSHEQFDAMQAALVKAVAPEHRQWLTSRLWNEPSLKQRLMELVDRLGPEVVHPFIPKANRWARAATEARNVLVHRFDVDPSDDPPTGPVMYALAELTSAMITLSLLQEIGLSTSKLTALANHHQSFQWVREEASKYVPKVFGISA</sequence>
<accession>A0A561SYU8</accession>